<comment type="caution">
    <text evidence="1">The sequence shown here is derived from an EMBL/GenBank/DDBJ whole genome shotgun (WGS) entry which is preliminary data.</text>
</comment>
<dbReference type="EMBL" id="JBHUHF010000001">
    <property type="protein sequence ID" value="MFD2028717.1"/>
    <property type="molecule type" value="Genomic_DNA"/>
</dbReference>
<name>A0ABW4VER1_9MICO</name>
<protein>
    <submittedName>
        <fullName evidence="1">Uncharacterized protein</fullName>
    </submittedName>
</protein>
<dbReference type="Proteomes" id="UP001597338">
    <property type="component" value="Unassembled WGS sequence"/>
</dbReference>
<proteinExistence type="predicted"/>
<accession>A0ABW4VER1</accession>
<evidence type="ECO:0000313" key="1">
    <source>
        <dbReference type="EMBL" id="MFD2028717.1"/>
    </source>
</evidence>
<keyword evidence="2" id="KW-1185">Reference proteome</keyword>
<reference evidence="2" key="1">
    <citation type="journal article" date="2019" name="Int. J. Syst. Evol. Microbiol.">
        <title>The Global Catalogue of Microorganisms (GCM) 10K type strain sequencing project: providing services to taxonomists for standard genome sequencing and annotation.</title>
        <authorList>
            <consortium name="The Broad Institute Genomics Platform"/>
            <consortium name="The Broad Institute Genome Sequencing Center for Infectious Disease"/>
            <person name="Wu L."/>
            <person name="Ma J."/>
        </authorList>
    </citation>
    <scope>NUCLEOTIDE SEQUENCE [LARGE SCALE GENOMIC DNA]</scope>
    <source>
        <strain evidence="2">CCM 7043</strain>
    </source>
</reference>
<sequence length="144" mass="15397">MVVHQVGHDEVAQHTTVAPLRQERMLGVVQDKTGGVGAVIAVWWHDAEEPVHQGAAHTPGPGVHQHVDGAVQHHRGARPWAADVGGARHLCVHVLVLEPDGVLVGGPQHVLDEPARQPGREVQTFMQGQLSERPDSGIRNVLAG</sequence>
<evidence type="ECO:0000313" key="2">
    <source>
        <dbReference type="Proteomes" id="UP001597338"/>
    </source>
</evidence>
<organism evidence="1 2">
    <name type="scientific">Promicromonospora aerolata</name>
    <dbReference type="NCBI Taxonomy" id="195749"/>
    <lineage>
        <taxon>Bacteria</taxon>
        <taxon>Bacillati</taxon>
        <taxon>Actinomycetota</taxon>
        <taxon>Actinomycetes</taxon>
        <taxon>Micrococcales</taxon>
        <taxon>Promicromonosporaceae</taxon>
        <taxon>Promicromonospora</taxon>
    </lineage>
</organism>
<dbReference type="RefSeq" id="WP_377200383.1">
    <property type="nucleotide sequence ID" value="NZ_JBHUHF010000001.1"/>
</dbReference>
<gene>
    <name evidence="1" type="ORF">ACFSL2_24745</name>
</gene>